<sequence>MDFDHIEQFYKVSGEACFIVLAHFDNNELDQYLEKISNYARYTVENTVGENLV</sequence>
<reference evidence="3 4" key="1">
    <citation type="submission" date="2018-08" db="EMBL/GenBank/DDBJ databases">
        <title>A genome reference for cultivated species of the human gut microbiota.</title>
        <authorList>
            <person name="Zou Y."/>
            <person name="Xue W."/>
            <person name="Luo G."/>
        </authorList>
    </citation>
    <scope>NUCLEOTIDE SEQUENCE [LARGE SCALE GENOMIC DNA]</scope>
    <source>
        <strain evidence="3 4">OM08-17AT</strain>
    </source>
</reference>
<keyword evidence="6" id="KW-1185">Reference proteome</keyword>
<evidence type="ECO:0000313" key="4">
    <source>
        <dbReference type="Proteomes" id="UP000261016"/>
    </source>
</evidence>
<dbReference type="Proteomes" id="UP000481807">
    <property type="component" value="Unassembled WGS sequence"/>
</dbReference>
<evidence type="ECO:0000313" key="1">
    <source>
        <dbReference type="EMBL" id="MCG6224477.1"/>
    </source>
</evidence>
<evidence type="ECO:0000313" key="2">
    <source>
        <dbReference type="EMBL" id="NBH31067.1"/>
    </source>
</evidence>
<dbReference type="GeneID" id="58058859"/>
<evidence type="ECO:0000313" key="6">
    <source>
        <dbReference type="Proteomes" id="UP000814367"/>
    </source>
</evidence>
<dbReference type="EMBL" id="QXWP01000004">
    <property type="protein sequence ID" value="NBH31067.1"/>
    <property type="molecule type" value="Genomic_DNA"/>
</dbReference>
<evidence type="ECO:0000313" key="3">
    <source>
        <dbReference type="EMBL" id="RGM29721.1"/>
    </source>
</evidence>
<dbReference type="Proteomes" id="UP000261016">
    <property type="component" value="Unassembled WGS sequence"/>
</dbReference>
<dbReference type="RefSeq" id="WP_002467332.1">
    <property type="nucleotide sequence ID" value="NZ_CP032159.1"/>
</dbReference>
<dbReference type="EMBL" id="JAANHJ010000001">
    <property type="protein sequence ID" value="MCG6224477.1"/>
    <property type="molecule type" value="Genomic_DNA"/>
</dbReference>
<reference evidence="2 5" key="2">
    <citation type="submission" date="2018-08" db="EMBL/GenBank/DDBJ databases">
        <title>Murine metabolic-syndrome-specific gut microbial biobank.</title>
        <authorList>
            <person name="Liu C."/>
        </authorList>
    </citation>
    <scope>NUCLEOTIDE SEQUENCE [LARGE SCALE GENOMIC DNA]</scope>
    <source>
        <strain evidence="2 5">1XD21-27</strain>
    </source>
</reference>
<evidence type="ECO:0000313" key="5">
    <source>
        <dbReference type="Proteomes" id="UP000481807"/>
    </source>
</evidence>
<proteinExistence type="predicted"/>
<reference evidence="1 6" key="3">
    <citation type="submission" date="2020-03" db="EMBL/GenBank/DDBJ databases">
        <title>Comparative genetics of Staphylococcus warneri persistents from caprine mastitis.</title>
        <authorList>
            <person name="Franca C.A."/>
            <person name="Rosa D.S."/>
            <person name="Silva A."/>
            <person name="Rodrigues D.L.N."/>
            <person name="Santos R.G."/>
            <person name="Castillo R.E.H."/>
            <person name="Moreira M.A.S."/>
            <person name="Lima M.C."/>
            <person name="Gouveia G.V."/>
            <person name="Gouveia J.J.S."/>
            <person name="Souza R.F.S."/>
            <person name="Bertram B."/>
            <person name="Azevedo V."/>
            <person name="Costa M."/>
        </authorList>
    </citation>
    <scope>NUCLEOTIDE SEQUENCE [LARGE SCALE GENOMIC DNA]</scope>
    <source>
        <strain evidence="1 6">Cap 9.2</strain>
    </source>
</reference>
<dbReference type="Proteomes" id="UP000814367">
    <property type="component" value="Unassembled WGS sequence"/>
</dbReference>
<protein>
    <submittedName>
        <fullName evidence="3">Transcriptional regulator</fullName>
    </submittedName>
</protein>
<accession>A0A364USZ6</accession>
<dbReference type="AlphaFoldDB" id="A0A364USZ6"/>
<comment type="caution">
    <text evidence="3">The sequence shown here is derived from an EMBL/GenBank/DDBJ whole genome shotgun (WGS) entry which is preliminary data.</text>
</comment>
<dbReference type="EMBL" id="QSTD01000004">
    <property type="protein sequence ID" value="RGM29721.1"/>
    <property type="molecule type" value="Genomic_DNA"/>
</dbReference>
<organism evidence="3 4">
    <name type="scientific">Staphylococcus warneri</name>
    <dbReference type="NCBI Taxonomy" id="1292"/>
    <lineage>
        <taxon>Bacteria</taxon>
        <taxon>Bacillati</taxon>
        <taxon>Bacillota</taxon>
        <taxon>Bacilli</taxon>
        <taxon>Bacillales</taxon>
        <taxon>Staphylococcaceae</taxon>
        <taxon>Staphylococcus</taxon>
    </lineage>
</organism>
<gene>
    <name evidence="2" type="ORF">D3Z30_08745</name>
    <name evidence="3" type="ORF">DXC19_08875</name>
    <name evidence="1" type="ORF">G8J23_00410</name>
</gene>
<name>A0A364USZ6_STAWA</name>